<evidence type="ECO:0000256" key="12">
    <source>
        <dbReference type="PIRSR" id="PIRSR001480-1"/>
    </source>
</evidence>
<comment type="similarity">
    <text evidence="4 14">Belongs to the mannose-6-phosphate isomerase type 1 family.</text>
</comment>
<feature type="binding site" evidence="13">
    <location>
        <position position="131"/>
    </location>
    <ligand>
        <name>Zn(2+)</name>
        <dbReference type="ChEBI" id="CHEBI:29105"/>
    </ligand>
</feature>
<keyword evidence="7 13" id="KW-0479">Metal-binding</keyword>
<evidence type="ECO:0000256" key="8">
    <source>
        <dbReference type="ARBA" id="ARBA00022833"/>
    </source>
</evidence>
<evidence type="ECO:0000256" key="4">
    <source>
        <dbReference type="ARBA" id="ARBA00010772"/>
    </source>
</evidence>
<dbReference type="GO" id="GO:0009298">
    <property type="term" value="P:GDP-mannose biosynthetic process"/>
    <property type="evidence" value="ECO:0007669"/>
    <property type="project" value="InterPro"/>
</dbReference>
<dbReference type="InterPro" id="IPR018050">
    <property type="entry name" value="Pmannose_isomerase-type1_CS"/>
</dbReference>
<dbReference type="InterPro" id="IPR016305">
    <property type="entry name" value="Mannose-6-P_Isomerase"/>
</dbReference>
<proteinExistence type="inferred from homology"/>
<evidence type="ECO:0000313" key="18">
    <source>
        <dbReference type="EMBL" id="KAJ3142641.1"/>
    </source>
</evidence>
<dbReference type="Proteomes" id="UP001211907">
    <property type="component" value="Unassembled WGS sequence"/>
</dbReference>
<comment type="catalytic activity">
    <reaction evidence="1">
        <text>D-mannose 6-phosphate = D-fructose 6-phosphate</text>
        <dbReference type="Rhea" id="RHEA:12356"/>
        <dbReference type="ChEBI" id="CHEBI:58735"/>
        <dbReference type="ChEBI" id="CHEBI:61527"/>
        <dbReference type="EC" id="5.3.1.8"/>
    </reaction>
</comment>
<dbReference type="Gene3D" id="2.60.120.10">
    <property type="entry name" value="Jelly Rolls"/>
    <property type="match status" value="2"/>
</dbReference>
<evidence type="ECO:0000256" key="10">
    <source>
        <dbReference type="ARBA" id="ARBA00029741"/>
    </source>
</evidence>
<feature type="active site" evidence="12">
    <location>
        <position position="287"/>
    </location>
</feature>
<evidence type="ECO:0000256" key="2">
    <source>
        <dbReference type="ARBA" id="ARBA00002564"/>
    </source>
</evidence>
<dbReference type="InterPro" id="IPR014710">
    <property type="entry name" value="RmlC-like_jellyroll"/>
</dbReference>
<comment type="caution">
    <text evidence="18">The sequence shown here is derived from an EMBL/GenBank/DDBJ whole genome shotgun (WGS) entry which is preliminary data.</text>
</comment>
<evidence type="ECO:0000256" key="1">
    <source>
        <dbReference type="ARBA" id="ARBA00000757"/>
    </source>
</evidence>
<dbReference type="EMBL" id="JADGJH010000008">
    <property type="protein sequence ID" value="KAJ3142641.1"/>
    <property type="molecule type" value="Genomic_DNA"/>
</dbReference>
<dbReference type="Gene3D" id="1.10.441.10">
    <property type="entry name" value="Phosphomannose Isomerase, domain 2"/>
    <property type="match status" value="1"/>
</dbReference>
<evidence type="ECO:0000256" key="7">
    <source>
        <dbReference type="ARBA" id="ARBA00022723"/>
    </source>
</evidence>
<dbReference type="InterPro" id="IPR046457">
    <property type="entry name" value="PMI_typeI_cat"/>
</dbReference>
<keyword evidence="9 18" id="KW-0413">Isomerase</keyword>
<dbReference type="PROSITE" id="PS00965">
    <property type="entry name" value="PMI_I_1"/>
    <property type="match status" value="1"/>
</dbReference>
<reference evidence="18" key="1">
    <citation type="submission" date="2020-05" db="EMBL/GenBank/DDBJ databases">
        <title>Phylogenomic resolution of chytrid fungi.</title>
        <authorList>
            <person name="Stajich J.E."/>
            <person name="Amses K."/>
            <person name="Simmons R."/>
            <person name="Seto K."/>
            <person name="Myers J."/>
            <person name="Bonds A."/>
            <person name="Quandt C.A."/>
            <person name="Barry K."/>
            <person name="Liu P."/>
            <person name="Grigoriev I."/>
            <person name="Longcore J.E."/>
            <person name="James T.Y."/>
        </authorList>
    </citation>
    <scope>NUCLEOTIDE SEQUENCE</scope>
    <source>
        <strain evidence="18">JEL0513</strain>
    </source>
</reference>
<dbReference type="Pfam" id="PF20512">
    <property type="entry name" value="PMI_typeI_hel"/>
    <property type="match status" value="1"/>
</dbReference>
<keyword evidence="8 13" id="KW-0862">Zinc</keyword>
<comment type="pathway">
    <text evidence="3">Nucleotide-sugar biosynthesis; GDP-alpha-D-mannose biosynthesis; alpha-D-mannose 1-phosphate from D-fructose 6-phosphate: step 1/2.</text>
</comment>
<dbReference type="InterPro" id="IPR011051">
    <property type="entry name" value="RmlC_Cupin_sf"/>
</dbReference>
<dbReference type="EC" id="5.3.1.8" evidence="5"/>
<feature type="domain" description="Phosphomannose isomerase type I C-terminal" evidence="15">
    <location>
        <begin position="328"/>
        <end position="377"/>
    </location>
</feature>
<feature type="binding site" evidence="13">
    <location>
        <position position="268"/>
    </location>
    <ligand>
        <name>Zn(2+)</name>
        <dbReference type="ChEBI" id="CHEBI:29105"/>
    </ligand>
</feature>
<evidence type="ECO:0000256" key="6">
    <source>
        <dbReference type="ARBA" id="ARBA00018236"/>
    </source>
</evidence>
<dbReference type="GO" id="GO:0005975">
    <property type="term" value="P:carbohydrate metabolic process"/>
    <property type="evidence" value="ECO:0007669"/>
    <property type="project" value="InterPro"/>
</dbReference>
<evidence type="ECO:0000259" key="17">
    <source>
        <dbReference type="Pfam" id="PF20512"/>
    </source>
</evidence>
<evidence type="ECO:0000259" key="16">
    <source>
        <dbReference type="Pfam" id="PF20511"/>
    </source>
</evidence>
<name>A0AAD5TBM2_9FUNG</name>
<dbReference type="Pfam" id="PF20511">
    <property type="entry name" value="PMI_typeI_cat"/>
    <property type="match status" value="1"/>
</dbReference>
<dbReference type="PRINTS" id="PR00714">
    <property type="entry name" value="MAN6PISMRASE"/>
</dbReference>
<dbReference type="SUPFAM" id="SSF51182">
    <property type="entry name" value="RmlC-like cupins"/>
    <property type="match status" value="1"/>
</dbReference>
<dbReference type="InterPro" id="IPR046456">
    <property type="entry name" value="PMI_typeI_C"/>
</dbReference>
<dbReference type="AlphaFoldDB" id="A0AAD5TBM2"/>
<evidence type="ECO:0000256" key="5">
    <source>
        <dbReference type="ARBA" id="ARBA00011956"/>
    </source>
</evidence>
<feature type="binding site" evidence="13">
    <location>
        <position position="106"/>
    </location>
    <ligand>
        <name>Zn(2+)</name>
        <dbReference type="ChEBI" id="CHEBI:29105"/>
    </ligand>
</feature>
<evidence type="ECO:0000259" key="15">
    <source>
        <dbReference type="Pfam" id="PF01238"/>
    </source>
</evidence>
<evidence type="ECO:0000313" key="19">
    <source>
        <dbReference type="Proteomes" id="UP001211907"/>
    </source>
</evidence>
<dbReference type="CDD" id="cd07011">
    <property type="entry name" value="cupin_PMI_type_I_N"/>
    <property type="match status" value="1"/>
</dbReference>
<organism evidence="18 19">
    <name type="scientific">Physocladia obscura</name>
    <dbReference type="NCBI Taxonomy" id="109957"/>
    <lineage>
        <taxon>Eukaryota</taxon>
        <taxon>Fungi</taxon>
        <taxon>Fungi incertae sedis</taxon>
        <taxon>Chytridiomycota</taxon>
        <taxon>Chytridiomycota incertae sedis</taxon>
        <taxon>Chytridiomycetes</taxon>
        <taxon>Chytridiales</taxon>
        <taxon>Chytriomycetaceae</taxon>
        <taxon>Physocladia</taxon>
    </lineage>
</organism>
<comment type="function">
    <text evidence="2">Involved in the synthesis of the GDP-mannose and dolichol-phosphate-mannose required for a number of critical mannosyl transfer reactions.</text>
</comment>
<dbReference type="GO" id="GO:0005829">
    <property type="term" value="C:cytosol"/>
    <property type="evidence" value="ECO:0007669"/>
    <property type="project" value="TreeGrafter"/>
</dbReference>
<feature type="domain" description="Phosphomannose isomerase type I catalytic" evidence="16">
    <location>
        <begin position="5"/>
        <end position="147"/>
    </location>
</feature>
<sequence>MSAFFRLGVKTQSYEWGRFGLDSKAAALASADESFTVSASQPYAELWMGTHPNAPSVVYGSNPSQLLGATLSDAILGADIAQRFGGDLPFLFKVLSINKALSIQAHPDKALAQRLFAEFPQLYKDNNHKPEMAVALTPFEALIGFRALSEIRSNLTSYPEFATAVGPTAASFLGHTNDADKTTSKAALKALFTALMHADVARVETQIRALVARISVQLQQKQFTALDELLVRLDSQFPNDVGVFCALLLNFVKLDEGDAIFLAANEPHAYISGDCIECMAASDNVVRSGLTPKFKDVATLVEMLTYNHGPADDQILKGDAYKGTSKTSLLYDPPIEEFSIIRTALSATVAESEVFDGLDGPSILIVTEGAGTIVVDGVEHEAGFGFVFFVGANVGIELKSKAVLGDEYLLPSKKGSCEAEM</sequence>
<dbReference type="GO" id="GO:0004476">
    <property type="term" value="F:mannose-6-phosphate isomerase activity"/>
    <property type="evidence" value="ECO:0007669"/>
    <property type="project" value="UniProtKB-EC"/>
</dbReference>
<evidence type="ECO:0000256" key="3">
    <source>
        <dbReference type="ARBA" id="ARBA00004666"/>
    </source>
</evidence>
<dbReference type="InterPro" id="IPR046458">
    <property type="entry name" value="PMI_typeI_hel"/>
</dbReference>
<evidence type="ECO:0000256" key="13">
    <source>
        <dbReference type="PIRSR" id="PIRSR001480-2"/>
    </source>
</evidence>
<dbReference type="InterPro" id="IPR001250">
    <property type="entry name" value="Man6P_Isoase-1"/>
</dbReference>
<dbReference type="PANTHER" id="PTHR10309:SF0">
    <property type="entry name" value="MANNOSE-6-PHOSPHATE ISOMERASE"/>
    <property type="match status" value="1"/>
</dbReference>
<dbReference type="PANTHER" id="PTHR10309">
    <property type="entry name" value="MANNOSE-6-PHOSPHATE ISOMERASE"/>
    <property type="match status" value="1"/>
</dbReference>
<protein>
    <recommendedName>
        <fullName evidence="6">Mannose-6-phosphate isomerase</fullName>
        <ecNumber evidence="5">5.3.1.8</ecNumber>
    </recommendedName>
    <alternativeName>
        <fullName evidence="10">Phosphohexomutase</fullName>
    </alternativeName>
    <alternativeName>
        <fullName evidence="11">Phosphomannose isomerase</fullName>
    </alternativeName>
</protein>
<dbReference type="GO" id="GO:0008270">
    <property type="term" value="F:zinc ion binding"/>
    <property type="evidence" value="ECO:0007669"/>
    <property type="project" value="InterPro"/>
</dbReference>
<evidence type="ECO:0000256" key="14">
    <source>
        <dbReference type="RuleBase" id="RU004189"/>
    </source>
</evidence>
<evidence type="ECO:0000256" key="9">
    <source>
        <dbReference type="ARBA" id="ARBA00023235"/>
    </source>
</evidence>
<dbReference type="Pfam" id="PF01238">
    <property type="entry name" value="PMI_typeI_C"/>
    <property type="match status" value="1"/>
</dbReference>
<dbReference type="PIRSF" id="PIRSF001480">
    <property type="entry name" value="Mannose-6-phosphate_isomerase"/>
    <property type="match status" value="1"/>
</dbReference>
<evidence type="ECO:0000256" key="11">
    <source>
        <dbReference type="ARBA" id="ARBA00030762"/>
    </source>
</evidence>
<feature type="domain" description="Phosphomannose isomerase type I helical insertion" evidence="17">
    <location>
        <begin position="180"/>
        <end position="249"/>
    </location>
</feature>
<dbReference type="NCBIfam" id="TIGR00218">
    <property type="entry name" value="manA"/>
    <property type="match status" value="1"/>
</dbReference>
<accession>A0AAD5TBM2</accession>
<keyword evidence="19" id="KW-1185">Reference proteome</keyword>
<gene>
    <name evidence="18" type="primary">PMI1</name>
    <name evidence="18" type="ORF">HK100_011931</name>
</gene>
<comment type="cofactor">
    <cofactor evidence="13">
        <name>Zn(2+)</name>
        <dbReference type="ChEBI" id="CHEBI:29105"/>
    </cofactor>
    <text evidence="13">Binds 1 zinc ion per subunit.</text>
</comment>
<feature type="binding site" evidence="13">
    <location>
        <position position="104"/>
    </location>
    <ligand>
        <name>Zn(2+)</name>
        <dbReference type="ChEBI" id="CHEBI:29105"/>
    </ligand>
</feature>